<keyword evidence="2 7" id="KW-0813">Transport</keyword>
<accession>A0A5C6M7P6</accession>
<comment type="subcellular location">
    <subcellularLocation>
        <location evidence="1 7">Cell membrane</location>
        <topology evidence="1 7">Multi-pass membrane protein</topology>
    </subcellularLocation>
</comment>
<evidence type="ECO:0000256" key="1">
    <source>
        <dbReference type="ARBA" id="ARBA00004651"/>
    </source>
</evidence>
<keyword evidence="9" id="KW-0547">Nucleotide-binding</keyword>
<name>A0A5C6M7P6_9PLAN</name>
<keyword evidence="10" id="KW-1185">Reference proteome</keyword>
<feature type="transmembrane region" description="Helical" evidence="7">
    <location>
        <begin position="95"/>
        <end position="120"/>
    </location>
</feature>
<keyword evidence="9" id="KW-0067">ATP-binding</keyword>
<evidence type="ECO:0000313" key="9">
    <source>
        <dbReference type="EMBL" id="TWW10830.1"/>
    </source>
</evidence>
<dbReference type="GO" id="GO:0005886">
    <property type="term" value="C:plasma membrane"/>
    <property type="evidence" value="ECO:0007669"/>
    <property type="project" value="UniProtKB-SubCell"/>
</dbReference>
<evidence type="ECO:0000256" key="7">
    <source>
        <dbReference type="RuleBase" id="RU363032"/>
    </source>
</evidence>
<dbReference type="CDD" id="cd06261">
    <property type="entry name" value="TM_PBP2"/>
    <property type="match status" value="1"/>
</dbReference>
<dbReference type="GO" id="GO:0055085">
    <property type="term" value="P:transmembrane transport"/>
    <property type="evidence" value="ECO:0007669"/>
    <property type="project" value="InterPro"/>
</dbReference>
<evidence type="ECO:0000256" key="3">
    <source>
        <dbReference type="ARBA" id="ARBA00022475"/>
    </source>
</evidence>
<reference evidence="9 10" key="2">
    <citation type="submission" date="2019-08" db="EMBL/GenBank/DDBJ databases">
        <authorList>
            <person name="Henke P."/>
        </authorList>
    </citation>
    <scope>NUCLEOTIDE SEQUENCE [LARGE SCALE GENOMIC DNA]</scope>
    <source>
        <strain evidence="9">Phe10_nw2017</strain>
    </source>
</reference>
<evidence type="ECO:0000256" key="4">
    <source>
        <dbReference type="ARBA" id="ARBA00022692"/>
    </source>
</evidence>
<organism evidence="9 10">
    <name type="scientific">Planctomyces bekefii</name>
    <dbReference type="NCBI Taxonomy" id="1653850"/>
    <lineage>
        <taxon>Bacteria</taxon>
        <taxon>Pseudomonadati</taxon>
        <taxon>Planctomycetota</taxon>
        <taxon>Planctomycetia</taxon>
        <taxon>Planctomycetales</taxon>
        <taxon>Planctomycetaceae</taxon>
        <taxon>Planctomyces</taxon>
    </lineage>
</organism>
<keyword evidence="6 7" id="KW-0472">Membrane</keyword>
<sequence>MFGGLVDEVMMRMADVVATVPELLLVILLQVVMGSGLATLVIALVAGSWSRSARQIRGEVLRLKELEFVHAAKVLGTGTGSIILRHLLPNVMGTVLVLLTVGVPYAIFSEAFLSFIGLGIEPPMASWGVVAKEGARVFQTYPHELLIPSLFICLTMLAFNLFGDGLRDALDPKLRGTR</sequence>
<dbReference type="PANTHER" id="PTHR43386">
    <property type="entry name" value="OLIGOPEPTIDE TRANSPORT SYSTEM PERMEASE PROTEIN APPC"/>
    <property type="match status" value="1"/>
</dbReference>
<gene>
    <name evidence="9" type="ORF">E3A20_05900</name>
</gene>
<evidence type="ECO:0000259" key="8">
    <source>
        <dbReference type="PROSITE" id="PS50928"/>
    </source>
</evidence>
<comment type="caution">
    <text evidence="9">The sequence shown here is derived from an EMBL/GenBank/DDBJ whole genome shotgun (WGS) entry which is preliminary data.</text>
</comment>
<feature type="transmembrane region" description="Helical" evidence="7">
    <location>
        <begin position="145"/>
        <end position="163"/>
    </location>
</feature>
<dbReference type="InterPro" id="IPR050366">
    <property type="entry name" value="BP-dependent_transpt_permease"/>
</dbReference>
<keyword evidence="5 7" id="KW-1133">Transmembrane helix</keyword>
<evidence type="ECO:0000256" key="6">
    <source>
        <dbReference type="ARBA" id="ARBA00023136"/>
    </source>
</evidence>
<keyword evidence="4 7" id="KW-0812">Transmembrane</keyword>
<dbReference type="EMBL" id="SRHE01000075">
    <property type="protein sequence ID" value="TWW10830.1"/>
    <property type="molecule type" value="Genomic_DNA"/>
</dbReference>
<dbReference type="SUPFAM" id="SSF161098">
    <property type="entry name" value="MetI-like"/>
    <property type="match status" value="1"/>
</dbReference>
<proteinExistence type="inferred from homology"/>
<keyword evidence="3" id="KW-1003">Cell membrane</keyword>
<dbReference type="PROSITE" id="PS50928">
    <property type="entry name" value="ABC_TM1"/>
    <property type="match status" value="1"/>
</dbReference>
<evidence type="ECO:0000256" key="2">
    <source>
        <dbReference type="ARBA" id="ARBA00022448"/>
    </source>
</evidence>
<feature type="domain" description="ABC transmembrane type-1" evidence="8">
    <location>
        <begin position="1"/>
        <end position="163"/>
    </location>
</feature>
<protein>
    <submittedName>
        <fullName evidence="9">Oligopeptide transport ATP-binding protein</fullName>
    </submittedName>
</protein>
<evidence type="ECO:0000256" key="5">
    <source>
        <dbReference type="ARBA" id="ARBA00022989"/>
    </source>
</evidence>
<dbReference type="AlphaFoldDB" id="A0A5C6M7P6"/>
<reference evidence="9 10" key="1">
    <citation type="submission" date="2019-08" db="EMBL/GenBank/DDBJ databases">
        <title>100 year-old enigma solved: identification of Planctomyces bekefii, the type genus and species of the phylum Planctomycetes.</title>
        <authorList>
            <person name="Svetlana D.N."/>
            <person name="Overmann J."/>
        </authorList>
    </citation>
    <scope>NUCLEOTIDE SEQUENCE [LARGE SCALE GENOMIC DNA]</scope>
    <source>
        <strain evidence="9">Phe10_nw2017</strain>
    </source>
</reference>
<dbReference type="Pfam" id="PF00528">
    <property type="entry name" value="BPD_transp_1"/>
    <property type="match status" value="1"/>
</dbReference>
<feature type="transmembrane region" description="Helical" evidence="7">
    <location>
        <begin position="23"/>
        <end position="47"/>
    </location>
</feature>
<dbReference type="GO" id="GO:0005524">
    <property type="term" value="F:ATP binding"/>
    <property type="evidence" value="ECO:0007669"/>
    <property type="project" value="UniProtKB-KW"/>
</dbReference>
<dbReference type="Proteomes" id="UP000321083">
    <property type="component" value="Unassembled WGS sequence"/>
</dbReference>
<dbReference type="InterPro" id="IPR035906">
    <property type="entry name" value="MetI-like_sf"/>
</dbReference>
<dbReference type="PANTHER" id="PTHR43386:SF22">
    <property type="entry name" value="OLIGOPEPTIDE TRANSPORT SYSTEM PERMEASE PROTEIN OPPC"/>
    <property type="match status" value="1"/>
</dbReference>
<comment type="similarity">
    <text evidence="7">Belongs to the binding-protein-dependent transport system permease family.</text>
</comment>
<dbReference type="InterPro" id="IPR000515">
    <property type="entry name" value="MetI-like"/>
</dbReference>
<evidence type="ECO:0000313" key="10">
    <source>
        <dbReference type="Proteomes" id="UP000321083"/>
    </source>
</evidence>
<dbReference type="Gene3D" id="1.10.3720.10">
    <property type="entry name" value="MetI-like"/>
    <property type="match status" value="1"/>
</dbReference>